<name>W7XCS0_TETTS</name>
<dbReference type="AlphaFoldDB" id="W7XCS0"/>
<keyword evidence="1 2" id="KW-0812">Transmembrane</keyword>
<dbReference type="Gene3D" id="3.80.10.10">
    <property type="entry name" value="Ribonuclease Inhibitor"/>
    <property type="match status" value="1"/>
</dbReference>
<dbReference type="Proteomes" id="UP000009168">
    <property type="component" value="Unassembled WGS sequence"/>
</dbReference>
<keyword evidence="1" id="KW-1133">Transmembrane helix</keyword>
<keyword evidence="3" id="KW-1185">Reference proteome</keyword>
<feature type="transmembrane region" description="Helical" evidence="1">
    <location>
        <begin position="6"/>
        <end position="26"/>
    </location>
</feature>
<dbReference type="InParanoid" id="W7XCS0"/>
<proteinExistence type="predicted"/>
<dbReference type="SUPFAM" id="SSF52047">
    <property type="entry name" value="RNI-like"/>
    <property type="match status" value="1"/>
</dbReference>
<reference evidence="3" key="1">
    <citation type="journal article" date="2006" name="PLoS Biol.">
        <title>Macronuclear genome sequence of the ciliate Tetrahymena thermophila, a model eukaryote.</title>
        <authorList>
            <person name="Eisen J.A."/>
            <person name="Coyne R.S."/>
            <person name="Wu M."/>
            <person name="Wu D."/>
            <person name="Thiagarajan M."/>
            <person name="Wortman J.R."/>
            <person name="Badger J.H."/>
            <person name="Ren Q."/>
            <person name="Amedeo P."/>
            <person name="Jones K.M."/>
            <person name="Tallon L.J."/>
            <person name="Delcher A.L."/>
            <person name="Salzberg S.L."/>
            <person name="Silva J.C."/>
            <person name="Haas B.J."/>
            <person name="Majoros W.H."/>
            <person name="Farzad M."/>
            <person name="Carlton J.M."/>
            <person name="Smith R.K. Jr."/>
            <person name="Garg J."/>
            <person name="Pearlman R.E."/>
            <person name="Karrer K.M."/>
            <person name="Sun L."/>
            <person name="Manning G."/>
            <person name="Elde N.C."/>
            <person name="Turkewitz A.P."/>
            <person name="Asai D.J."/>
            <person name="Wilkes D.E."/>
            <person name="Wang Y."/>
            <person name="Cai H."/>
            <person name="Collins K."/>
            <person name="Stewart B.A."/>
            <person name="Lee S.R."/>
            <person name="Wilamowska K."/>
            <person name="Weinberg Z."/>
            <person name="Ruzzo W.L."/>
            <person name="Wloga D."/>
            <person name="Gaertig J."/>
            <person name="Frankel J."/>
            <person name="Tsao C.-C."/>
            <person name="Gorovsky M.A."/>
            <person name="Keeling P.J."/>
            <person name="Waller R.F."/>
            <person name="Patron N.J."/>
            <person name="Cherry J.M."/>
            <person name="Stover N.A."/>
            <person name="Krieger C.J."/>
            <person name="del Toro C."/>
            <person name="Ryder H.F."/>
            <person name="Williamson S.C."/>
            <person name="Barbeau R.A."/>
            <person name="Hamilton E.P."/>
            <person name="Orias E."/>
        </authorList>
    </citation>
    <scope>NUCLEOTIDE SEQUENCE [LARGE SCALE GENOMIC DNA]</scope>
    <source>
        <strain evidence="3">SB210</strain>
    </source>
</reference>
<sequence>MHFLLFHIFLQFFYQIINYIFFLPYLKRYNQIGAIGTSSLGFALANCINLSNLIFDFNHNQIGSTGAQNVGSALANCTNLSNLTLYLKGNQIDAKGASNLGFSLQNCTNLQNLTLDLRINRFGYQCESGFGSALNNDTDNEIPYFDNNQLSKSQKLKVKSKCLKSKRLVNFKIDF</sequence>
<keyword evidence="1" id="KW-0472">Membrane</keyword>
<dbReference type="RefSeq" id="XP_012655872.1">
    <property type="nucleotide sequence ID" value="XM_012800418.1"/>
</dbReference>
<protein>
    <submittedName>
        <fullName evidence="2">Transmembrane protein, putative</fullName>
    </submittedName>
</protein>
<evidence type="ECO:0000256" key="1">
    <source>
        <dbReference type="SAM" id="Phobius"/>
    </source>
</evidence>
<dbReference type="GeneID" id="24442181"/>
<evidence type="ECO:0000313" key="3">
    <source>
        <dbReference type="Proteomes" id="UP000009168"/>
    </source>
</evidence>
<evidence type="ECO:0000313" key="2">
    <source>
        <dbReference type="EMBL" id="EWS71591.1"/>
    </source>
</evidence>
<gene>
    <name evidence="2" type="ORF">TTHERM_001333157</name>
</gene>
<dbReference type="KEGG" id="tet:TTHERM_001333157"/>
<dbReference type="OrthoDB" id="120976at2759"/>
<accession>W7XCS0</accession>
<dbReference type="InterPro" id="IPR032675">
    <property type="entry name" value="LRR_dom_sf"/>
</dbReference>
<organism evidence="2 3">
    <name type="scientific">Tetrahymena thermophila (strain SB210)</name>
    <dbReference type="NCBI Taxonomy" id="312017"/>
    <lineage>
        <taxon>Eukaryota</taxon>
        <taxon>Sar</taxon>
        <taxon>Alveolata</taxon>
        <taxon>Ciliophora</taxon>
        <taxon>Intramacronucleata</taxon>
        <taxon>Oligohymenophorea</taxon>
        <taxon>Hymenostomatida</taxon>
        <taxon>Tetrahymenina</taxon>
        <taxon>Tetrahymenidae</taxon>
        <taxon>Tetrahymena</taxon>
    </lineage>
</organism>
<dbReference type="EMBL" id="GG662393">
    <property type="protein sequence ID" value="EWS71591.1"/>
    <property type="molecule type" value="Genomic_DNA"/>
</dbReference>